<evidence type="ECO:0000313" key="9">
    <source>
        <dbReference type="EMBL" id="ARQ98177.1"/>
    </source>
</evidence>
<protein>
    <recommendedName>
        <fullName evidence="2">Single-stranded-DNA-specific exonuclease RecJ</fullName>
    </recommendedName>
</protein>
<dbReference type="Gene3D" id="3.10.310.30">
    <property type="match status" value="1"/>
</dbReference>
<dbReference type="GO" id="GO:0008409">
    <property type="term" value="F:5'-3' exonuclease activity"/>
    <property type="evidence" value="ECO:0007669"/>
    <property type="project" value="InterPro"/>
</dbReference>
<evidence type="ECO:0000256" key="2">
    <source>
        <dbReference type="ARBA" id="ARBA00019841"/>
    </source>
</evidence>
<organism evidence="9 10">
    <name type="scientific">Campylobacter lanienae NCTC 13004</name>
    <dbReference type="NCBI Taxonomy" id="1031753"/>
    <lineage>
        <taxon>Bacteria</taxon>
        <taxon>Pseudomonadati</taxon>
        <taxon>Campylobacterota</taxon>
        <taxon>Epsilonproteobacteria</taxon>
        <taxon>Campylobacterales</taxon>
        <taxon>Campylobacteraceae</taxon>
        <taxon>Campylobacter</taxon>
    </lineage>
</organism>
<evidence type="ECO:0000313" key="10">
    <source>
        <dbReference type="Proteomes" id="UP000202031"/>
    </source>
</evidence>
<feature type="domain" description="DDH" evidence="6">
    <location>
        <begin position="52"/>
        <end position="199"/>
    </location>
</feature>
<evidence type="ECO:0000259" key="7">
    <source>
        <dbReference type="Pfam" id="PF02272"/>
    </source>
</evidence>
<evidence type="ECO:0000256" key="1">
    <source>
        <dbReference type="ARBA" id="ARBA00005915"/>
    </source>
</evidence>
<dbReference type="Gene3D" id="3.90.1640.30">
    <property type="match status" value="1"/>
</dbReference>
<dbReference type="InterPro" id="IPR051673">
    <property type="entry name" value="SSDNA_exonuclease_RecJ"/>
</dbReference>
<evidence type="ECO:0000256" key="3">
    <source>
        <dbReference type="ARBA" id="ARBA00022722"/>
    </source>
</evidence>
<dbReference type="NCBIfam" id="TIGR00644">
    <property type="entry name" value="recJ"/>
    <property type="match status" value="1"/>
</dbReference>
<proteinExistence type="inferred from homology"/>
<gene>
    <name evidence="9" type="primary">recJ</name>
    <name evidence="9" type="ORF">CLAN_1456</name>
</gene>
<dbReference type="InterPro" id="IPR038763">
    <property type="entry name" value="DHH_sf"/>
</dbReference>
<name>A0A1X9SPL1_9BACT</name>
<sequence>MLDKKAIKELLSSRFSNDIHTKLSQIPLPCELKDTFKAAKRIKEAIQNNELIAVVGDYDVDGIVSTAIMAEFLSDMSANYIIKIPNRFKNGYGLNEEIINELDNATLIITVDNGISAIEAANICKKRKIDLIITDHHMPPPILPDAYAIINPKQKACTFPNIEICGAQVAWYLIGALKEVCNQKNYDMGKFLDLLTLAIIADMMELRDLNRILVRLGLVRINSSKRACFEAIKNYYNKEKFEFDDISFLIAPLINSAGRMDDATISFKFLRAKSLNEANEYLSMISEFNASRKEEEKALFESSQNDINENEDIIVTWGNEWHEGVIGIVAGRLAKKYKKPAIVFSIDGDKAKGSARSVGKFDILSLIASQESLLCGYGGHKGAAGLVIESANLDKFKTAINQSCFLQELYEFSVNDEILGEIDPSAIDYELLEILEFFEPYGQKNPRPLFELKKAMVKSAKKIGKEETHLKIILQKENKTLEAIFFNYDYMPKSGENIDILVTISKNSFRGLITPQLLIKEIIRQEQK</sequence>
<evidence type="ECO:0000256" key="5">
    <source>
        <dbReference type="ARBA" id="ARBA00022839"/>
    </source>
</evidence>
<dbReference type="InterPro" id="IPR003156">
    <property type="entry name" value="DHHA1_dom"/>
</dbReference>
<feature type="domain" description="DHHA1" evidence="7">
    <location>
        <begin position="312"/>
        <end position="402"/>
    </location>
</feature>
<dbReference type="GeneID" id="46921922"/>
<dbReference type="KEGG" id="clx:CLAN_1456"/>
<keyword evidence="3" id="KW-0540">Nuclease</keyword>
<comment type="similarity">
    <text evidence="1">Belongs to the RecJ family.</text>
</comment>
<dbReference type="AlphaFoldDB" id="A0A1X9SPL1"/>
<dbReference type="GO" id="GO:0003676">
    <property type="term" value="F:nucleic acid binding"/>
    <property type="evidence" value="ECO:0007669"/>
    <property type="project" value="InterPro"/>
</dbReference>
<dbReference type="EMBL" id="CP015578">
    <property type="protein sequence ID" value="ARQ98177.1"/>
    <property type="molecule type" value="Genomic_DNA"/>
</dbReference>
<dbReference type="SUPFAM" id="SSF64182">
    <property type="entry name" value="DHH phosphoesterases"/>
    <property type="match status" value="1"/>
</dbReference>
<dbReference type="Pfam" id="PF01368">
    <property type="entry name" value="DHH"/>
    <property type="match status" value="1"/>
</dbReference>
<dbReference type="GO" id="GO:0006310">
    <property type="term" value="P:DNA recombination"/>
    <property type="evidence" value="ECO:0007669"/>
    <property type="project" value="InterPro"/>
</dbReference>
<dbReference type="PANTHER" id="PTHR30255:SF2">
    <property type="entry name" value="SINGLE-STRANDED-DNA-SPECIFIC EXONUCLEASE RECJ"/>
    <property type="match status" value="1"/>
</dbReference>
<dbReference type="RefSeq" id="WP_096029359.1">
    <property type="nucleotide sequence ID" value="NZ_CP015578.1"/>
</dbReference>
<keyword evidence="4" id="KW-0378">Hydrolase</keyword>
<dbReference type="InterPro" id="IPR004610">
    <property type="entry name" value="RecJ"/>
</dbReference>
<dbReference type="InterPro" id="IPR001667">
    <property type="entry name" value="DDH_dom"/>
</dbReference>
<dbReference type="InterPro" id="IPR041122">
    <property type="entry name" value="RecJ_OB"/>
</dbReference>
<evidence type="ECO:0000256" key="4">
    <source>
        <dbReference type="ARBA" id="ARBA00022801"/>
    </source>
</evidence>
<evidence type="ECO:0000259" key="6">
    <source>
        <dbReference type="Pfam" id="PF01368"/>
    </source>
</evidence>
<keyword evidence="5 9" id="KW-0269">Exonuclease</keyword>
<dbReference type="Pfam" id="PF17768">
    <property type="entry name" value="RecJ_OB"/>
    <property type="match status" value="1"/>
</dbReference>
<accession>A0A1X9SPL1</accession>
<dbReference type="PANTHER" id="PTHR30255">
    <property type="entry name" value="SINGLE-STRANDED-DNA-SPECIFIC EXONUCLEASE RECJ"/>
    <property type="match status" value="1"/>
</dbReference>
<dbReference type="Proteomes" id="UP000202031">
    <property type="component" value="Chromosome"/>
</dbReference>
<evidence type="ECO:0000259" key="8">
    <source>
        <dbReference type="Pfam" id="PF17768"/>
    </source>
</evidence>
<reference evidence="10" key="2">
    <citation type="journal article" date="2017" name="Genome Biol. Evol.">
        <title>Comparative genomic analysis identifies a Campylobacter clade deficient in selenium metabolism.</title>
        <authorList>
            <person name="Miller W.G."/>
            <person name="Yee E."/>
            <person name="Lopes B.S."/>
            <person name="Chapman M.H."/>
            <person name="Huynh S."/>
            <person name="Bono J.L."/>
            <person name="Parker C.T."/>
            <person name="Strachan N.J.C."/>
            <person name="Forbes K.J."/>
        </authorList>
    </citation>
    <scope>NUCLEOTIDE SEQUENCE [LARGE SCALE GENOMIC DNA]</scope>
    <source>
        <strain evidence="10">NCTC 13004</strain>
    </source>
</reference>
<reference evidence="10" key="1">
    <citation type="journal article" date="2017" name="Genome Biol. Evol.">
        <title>Comparative Genomic Analysis Identifies a Campylobacter Clade Deficient in Selenium Metabolism.</title>
        <authorList>
            <person name="Miller W.G."/>
            <person name="Yee E."/>
            <person name="Lopes B.S."/>
            <person name="Chapman M.H."/>
            <person name="Huynh S."/>
            <person name="Bono J.L."/>
            <person name="Parker C.T."/>
            <person name="Strachan N.J.C."/>
            <person name="Forbes K.J."/>
        </authorList>
    </citation>
    <scope>NUCLEOTIDE SEQUENCE [LARGE SCALE GENOMIC DNA]</scope>
    <source>
        <strain evidence="10">NCTC 13004</strain>
    </source>
</reference>
<dbReference type="Pfam" id="PF02272">
    <property type="entry name" value="DHHA1"/>
    <property type="match status" value="1"/>
</dbReference>
<feature type="domain" description="RecJ OB" evidence="8">
    <location>
        <begin position="420"/>
        <end position="520"/>
    </location>
</feature>
<dbReference type="GO" id="GO:0006281">
    <property type="term" value="P:DNA repair"/>
    <property type="evidence" value="ECO:0007669"/>
    <property type="project" value="InterPro"/>
</dbReference>